<gene>
    <name evidence="5" type="ORF">P0Y48_10350</name>
</gene>
<dbReference type="Gene3D" id="2.40.260.10">
    <property type="entry name" value="Sortase"/>
    <property type="match status" value="1"/>
</dbReference>
<evidence type="ECO:0000256" key="1">
    <source>
        <dbReference type="ARBA" id="ARBA00022801"/>
    </source>
</evidence>
<feature type="active site" description="Proton donor/acceptor" evidence="2">
    <location>
        <position position="170"/>
    </location>
</feature>
<keyword evidence="4" id="KW-0472">Membrane</keyword>
<organism evidence="5 6">
    <name type="scientific">Candidatus Microbacterium phytovorans</name>
    <dbReference type="NCBI Taxonomy" id="3121374"/>
    <lineage>
        <taxon>Bacteria</taxon>
        <taxon>Bacillati</taxon>
        <taxon>Actinomycetota</taxon>
        <taxon>Actinomycetes</taxon>
        <taxon>Micrococcales</taxon>
        <taxon>Microbacteriaceae</taxon>
        <taxon>Microbacterium</taxon>
    </lineage>
</organism>
<dbReference type="InterPro" id="IPR042002">
    <property type="entry name" value="Sortase_C"/>
</dbReference>
<dbReference type="EMBL" id="CP119321">
    <property type="protein sequence ID" value="WEK12862.1"/>
    <property type="molecule type" value="Genomic_DNA"/>
</dbReference>
<dbReference type="Proteomes" id="UP001213972">
    <property type="component" value="Chromosome"/>
</dbReference>
<sequence>MTSSVSTGRRARRERHRPSRLVPFLVAAIFVAGAVTLLYPTAAAWITQYQQSQIIAALSDEVDQLPADGLGAALEAAHAYNARLTGEAVVGANSHVPTAEAEEDAETPYGEQLLANSGGLMGRLKIPSISVDLPIYHGTSDLTLLRGVGHLEGTSLPVGGASTHSVLTAHRGLASAELFTNLDRVEVGDTLTIEIFGETLTYRVRETQVVEPTETETLRPVRGDDLVTLVTCTPLGINTQRILVTGERITPTPIEDVKAAGQVPDIPGFPWWAVLLGAVVLAAALYVWLAGRPRRRTADAAKPADPKPTEPKPTEPTSPAETRTDAHTGGGGEADSDNDGGPTTAAATDTEVLALLRP</sequence>
<keyword evidence="1" id="KW-0378">Hydrolase</keyword>
<dbReference type="SUPFAM" id="SSF63817">
    <property type="entry name" value="Sortase"/>
    <property type="match status" value="1"/>
</dbReference>
<evidence type="ECO:0000313" key="6">
    <source>
        <dbReference type="Proteomes" id="UP001213972"/>
    </source>
</evidence>
<proteinExistence type="predicted"/>
<name>A0AAJ6B392_9MICO</name>
<evidence type="ECO:0000256" key="3">
    <source>
        <dbReference type="SAM" id="MobiDB-lite"/>
    </source>
</evidence>
<evidence type="ECO:0000256" key="4">
    <source>
        <dbReference type="SAM" id="Phobius"/>
    </source>
</evidence>
<feature type="compositionally biased region" description="Basic and acidic residues" evidence="3">
    <location>
        <begin position="296"/>
        <end position="313"/>
    </location>
</feature>
<dbReference type="GO" id="GO:0016787">
    <property type="term" value="F:hydrolase activity"/>
    <property type="evidence" value="ECO:0007669"/>
    <property type="project" value="UniProtKB-KW"/>
</dbReference>
<feature type="active site" description="Acyl-thioester intermediate" evidence="2">
    <location>
        <position position="232"/>
    </location>
</feature>
<evidence type="ECO:0000256" key="2">
    <source>
        <dbReference type="PIRSR" id="PIRSR605754-1"/>
    </source>
</evidence>
<feature type="transmembrane region" description="Helical" evidence="4">
    <location>
        <begin position="269"/>
        <end position="289"/>
    </location>
</feature>
<keyword evidence="4" id="KW-0812">Transmembrane</keyword>
<dbReference type="InterPro" id="IPR005754">
    <property type="entry name" value="Sortase"/>
</dbReference>
<reference evidence="5" key="1">
    <citation type="submission" date="2023-03" db="EMBL/GenBank/DDBJ databases">
        <title>Andean soil-derived lignocellulolytic bacterial consortium as a source of novel taxa and putative plastic-active enzymes.</title>
        <authorList>
            <person name="Diaz-Garcia L."/>
            <person name="Chuvochina M."/>
            <person name="Feuerriegel G."/>
            <person name="Bunk B."/>
            <person name="Sproer C."/>
            <person name="Streit W.R."/>
            <person name="Rodriguez L.M."/>
            <person name="Overmann J."/>
            <person name="Jimenez D.J."/>
        </authorList>
    </citation>
    <scope>NUCLEOTIDE SEQUENCE</scope>
    <source>
        <strain evidence="5">MAG 4610</strain>
    </source>
</reference>
<dbReference type="AlphaFoldDB" id="A0AAJ6B392"/>
<keyword evidence="4" id="KW-1133">Transmembrane helix</keyword>
<dbReference type="Pfam" id="PF04203">
    <property type="entry name" value="Sortase"/>
    <property type="match status" value="1"/>
</dbReference>
<protein>
    <submittedName>
        <fullName evidence="5">Class C sortase</fullName>
    </submittedName>
</protein>
<feature type="region of interest" description="Disordered" evidence="3">
    <location>
        <begin position="295"/>
        <end position="358"/>
    </location>
</feature>
<dbReference type="NCBIfam" id="NF033745">
    <property type="entry name" value="class_C_sortase"/>
    <property type="match status" value="1"/>
</dbReference>
<accession>A0AAJ6B392</accession>
<dbReference type="CDD" id="cd05827">
    <property type="entry name" value="Sortase_C"/>
    <property type="match status" value="1"/>
</dbReference>
<dbReference type="InterPro" id="IPR023365">
    <property type="entry name" value="Sortase_dom-sf"/>
</dbReference>
<dbReference type="NCBIfam" id="TIGR01076">
    <property type="entry name" value="sortase_fam"/>
    <property type="match status" value="1"/>
</dbReference>
<evidence type="ECO:0000313" key="5">
    <source>
        <dbReference type="EMBL" id="WEK12862.1"/>
    </source>
</evidence>
<feature type="transmembrane region" description="Helical" evidence="4">
    <location>
        <begin position="21"/>
        <end position="46"/>
    </location>
</feature>